<evidence type="ECO:0000313" key="2">
    <source>
        <dbReference type="EMBL" id="RZS44232.1"/>
    </source>
</evidence>
<sequence length="190" mass="20452">MSFWGKIVAPCLAAAVLCGCSSTDAAPPEQSPMKGPDLCNALRGKEPEIEKILAGQRVEEYREGFNDPRGTWVSCDVDLAIDNGQSSAPRSSATFVVKDPFQDDLNRLLDSAFTKRYSEPPAVHPHEPVPGLGEGAAFGIDPESSSLVRGVKLAVVGKVRGKRKVVELTTNTKGVTLEHTRQLALLLLDR</sequence>
<evidence type="ECO:0000256" key="1">
    <source>
        <dbReference type="SAM" id="SignalP"/>
    </source>
</evidence>
<proteinExistence type="predicted"/>
<dbReference type="AlphaFoldDB" id="A0A4Q7L7A8"/>
<dbReference type="Proteomes" id="UP000294257">
    <property type="component" value="Unassembled WGS sequence"/>
</dbReference>
<dbReference type="EMBL" id="SGWQ01000001">
    <property type="protein sequence ID" value="RZS44232.1"/>
    <property type="molecule type" value="Genomic_DNA"/>
</dbReference>
<dbReference type="RefSeq" id="WP_130341942.1">
    <property type="nucleotide sequence ID" value="NZ_SGWQ01000001.1"/>
</dbReference>
<feature type="chain" id="PRO_5020702787" description="DUF3558 domain-containing protein" evidence="1">
    <location>
        <begin position="26"/>
        <end position="190"/>
    </location>
</feature>
<evidence type="ECO:0008006" key="4">
    <source>
        <dbReference type="Google" id="ProtNLM"/>
    </source>
</evidence>
<keyword evidence="1" id="KW-0732">Signal</keyword>
<organism evidence="2 3">
    <name type="scientific">Herbihabitans rhizosphaerae</name>
    <dbReference type="NCBI Taxonomy" id="1872711"/>
    <lineage>
        <taxon>Bacteria</taxon>
        <taxon>Bacillati</taxon>
        <taxon>Actinomycetota</taxon>
        <taxon>Actinomycetes</taxon>
        <taxon>Pseudonocardiales</taxon>
        <taxon>Pseudonocardiaceae</taxon>
        <taxon>Herbihabitans</taxon>
    </lineage>
</organism>
<evidence type="ECO:0000313" key="3">
    <source>
        <dbReference type="Proteomes" id="UP000294257"/>
    </source>
</evidence>
<gene>
    <name evidence="2" type="ORF">EV193_101107</name>
</gene>
<accession>A0A4Q7L7A8</accession>
<feature type="signal peptide" evidence="1">
    <location>
        <begin position="1"/>
        <end position="25"/>
    </location>
</feature>
<protein>
    <recommendedName>
        <fullName evidence="4">DUF3558 domain-containing protein</fullName>
    </recommendedName>
</protein>
<dbReference type="PROSITE" id="PS51257">
    <property type="entry name" value="PROKAR_LIPOPROTEIN"/>
    <property type="match status" value="1"/>
</dbReference>
<reference evidence="2 3" key="1">
    <citation type="submission" date="2019-02" db="EMBL/GenBank/DDBJ databases">
        <title>Genomic Encyclopedia of Type Strains, Phase IV (KMG-IV): sequencing the most valuable type-strain genomes for metagenomic binning, comparative biology and taxonomic classification.</title>
        <authorList>
            <person name="Goeker M."/>
        </authorList>
    </citation>
    <scope>NUCLEOTIDE SEQUENCE [LARGE SCALE GENOMIC DNA]</scope>
    <source>
        <strain evidence="2 3">DSM 101727</strain>
    </source>
</reference>
<comment type="caution">
    <text evidence="2">The sequence shown here is derived from an EMBL/GenBank/DDBJ whole genome shotgun (WGS) entry which is preliminary data.</text>
</comment>
<keyword evidence="3" id="KW-1185">Reference proteome</keyword>
<name>A0A4Q7L7A8_9PSEU</name>